<accession>A0A3G4ZNX1</accession>
<dbReference type="EMBL" id="MK071987">
    <property type="protein sequence ID" value="AYV76577.1"/>
    <property type="molecule type" value="Genomic_DNA"/>
</dbReference>
<gene>
    <name evidence="1" type="ORF">Terrestrivirus9_14</name>
</gene>
<name>A0A3G4ZNX1_9VIRU</name>
<evidence type="ECO:0000313" key="1">
    <source>
        <dbReference type="EMBL" id="AYV76577.1"/>
    </source>
</evidence>
<sequence length="269" mass="30154">MADHNDDNQKNHRDNGCGCCDEKRHHDDKKDHCGDKCINECEFGQQTMEFYSYVQSVENRFVGGYQLQPIWTTEGVVIIPLGAPIKSIGTLGSALLFGPDPTAAGYTLEAAYKSAESLGLKLLLPRSPRVEPVKYFGPRDLLLIVEYIIKKINELCIPEVAKISIIDKLVAALHKINDDIHYGIDNNFQLGKGFSFCEDSRIPDCGPIYIANDRIVIHLLQYAQFLLRSFFTNSCDCDLTFQEACKFVFGRFCIVTIPRVFDGGFGSPI</sequence>
<reference evidence="1" key="1">
    <citation type="submission" date="2018-10" db="EMBL/GenBank/DDBJ databases">
        <title>Hidden diversity of soil giant viruses.</title>
        <authorList>
            <person name="Schulz F."/>
            <person name="Alteio L."/>
            <person name="Goudeau D."/>
            <person name="Ryan E.M."/>
            <person name="Malmstrom R.R."/>
            <person name="Blanchard J."/>
            <person name="Woyke T."/>
        </authorList>
    </citation>
    <scope>NUCLEOTIDE SEQUENCE</scope>
    <source>
        <strain evidence="1">TEV1</strain>
    </source>
</reference>
<proteinExistence type="predicted"/>
<organism evidence="1">
    <name type="scientific">Terrestrivirus sp</name>
    <dbReference type="NCBI Taxonomy" id="2487775"/>
    <lineage>
        <taxon>Viruses</taxon>
        <taxon>Varidnaviria</taxon>
        <taxon>Bamfordvirae</taxon>
        <taxon>Nucleocytoviricota</taxon>
        <taxon>Megaviricetes</taxon>
        <taxon>Imitervirales</taxon>
        <taxon>Mimiviridae</taxon>
        <taxon>Klosneuvirinae</taxon>
    </lineage>
</organism>
<protein>
    <submittedName>
        <fullName evidence="1">Uncharacterized protein</fullName>
    </submittedName>
</protein>